<keyword evidence="2" id="KW-1185">Reference proteome</keyword>
<evidence type="ECO:0000313" key="2">
    <source>
        <dbReference type="Proteomes" id="UP000534286"/>
    </source>
</evidence>
<proteinExistence type="predicted"/>
<evidence type="ECO:0000313" key="1">
    <source>
        <dbReference type="EMBL" id="MBB4940640.1"/>
    </source>
</evidence>
<gene>
    <name evidence="1" type="ORF">FHR32_005017</name>
</gene>
<accession>A0A7W7RYU5</accession>
<reference evidence="1 2" key="1">
    <citation type="submission" date="2020-08" db="EMBL/GenBank/DDBJ databases">
        <title>Sequencing the genomes of 1000 actinobacteria strains.</title>
        <authorList>
            <person name="Klenk H.-P."/>
        </authorList>
    </citation>
    <scope>NUCLEOTIDE SEQUENCE [LARGE SCALE GENOMIC DNA]</scope>
    <source>
        <strain evidence="1 2">DSM 43023</strain>
    </source>
</reference>
<name>A0A7W7RYU5_9ACTN</name>
<dbReference type="AlphaFoldDB" id="A0A7W7RYU5"/>
<organism evidence="1 2">
    <name type="scientific">Streptosporangium album</name>
    <dbReference type="NCBI Taxonomy" id="47479"/>
    <lineage>
        <taxon>Bacteria</taxon>
        <taxon>Bacillati</taxon>
        <taxon>Actinomycetota</taxon>
        <taxon>Actinomycetes</taxon>
        <taxon>Streptosporangiales</taxon>
        <taxon>Streptosporangiaceae</taxon>
        <taxon>Streptosporangium</taxon>
    </lineage>
</organism>
<dbReference type="Proteomes" id="UP000534286">
    <property type="component" value="Unassembled WGS sequence"/>
</dbReference>
<dbReference type="EMBL" id="JACHJU010000002">
    <property type="protein sequence ID" value="MBB4940640.1"/>
    <property type="molecule type" value="Genomic_DNA"/>
</dbReference>
<comment type="caution">
    <text evidence="1">The sequence shown here is derived from an EMBL/GenBank/DDBJ whole genome shotgun (WGS) entry which is preliminary data.</text>
</comment>
<protein>
    <submittedName>
        <fullName evidence="1">Uncharacterized protein</fullName>
    </submittedName>
</protein>
<sequence length="86" mass="9486">MPDNVVLNIRFHPVGGEDISVMSGDFDGEHEALEAIARALDERRSLVLARARYNRETNMNGLVINLANVVSVRVSKTDSAETGQYL</sequence>
<dbReference type="RefSeq" id="WP_184756824.1">
    <property type="nucleotide sequence ID" value="NZ_BAABEK010000171.1"/>
</dbReference>